<dbReference type="AlphaFoldDB" id="A0A834P743"/>
<organism evidence="2 3">
    <name type="scientific">Vespula pensylvanica</name>
    <name type="common">Western yellow jacket</name>
    <name type="synonym">Wasp</name>
    <dbReference type="NCBI Taxonomy" id="30213"/>
    <lineage>
        <taxon>Eukaryota</taxon>
        <taxon>Metazoa</taxon>
        <taxon>Ecdysozoa</taxon>
        <taxon>Arthropoda</taxon>
        <taxon>Hexapoda</taxon>
        <taxon>Insecta</taxon>
        <taxon>Pterygota</taxon>
        <taxon>Neoptera</taxon>
        <taxon>Endopterygota</taxon>
        <taxon>Hymenoptera</taxon>
        <taxon>Apocrita</taxon>
        <taxon>Aculeata</taxon>
        <taxon>Vespoidea</taxon>
        <taxon>Vespidae</taxon>
        <taxon>Vespinae</taxon>
        <taxon>Vespula</taxon>
    </lineage>
</organism>
<comment type="caution">
    <text evidence="2">The sequence shown here is derived from an EMBL/GenBank/DDBJ whole genome shotgun (WGS) entry which is preliminary data.</text>
</comment>
<name>A0A834P743_VESPE</name>
<keyword evidence="3" id="KW-1185">Reference proteome</keyword>
<gene>
    <name evidence="2" type="ORF">H0235_004273</name>
</gene>
<evidence type="ECO:0000256" key="1">
    <source>
        <dbReference type="SAM" id="MobiDB-lite"/>
    </source>
</evidence>
<sequence length="68" mass="6730">MVTAEIAGNDTNDRTECSVGLSSENNSCCLLSPLLIRLAKSLEPLIRGDGGGGGGGGGGCDTYSGAQL</sequence>
<evidence type="ECO:0000313" key="2">
    <source>
        <dbReference type="EMBL" id="KAF7431349.1"/>
    </source>
</evidence>
<proteinExistence type="predicted"/>
<protein>
    <submittedName>
        <fullName evidence="2">Uncharacterized protein</fullName>
    </submittedName>
</protein>
<feature type="region of interest" description="Disordered" evidence="1">
    <location>
        <begin position="49"/>
        <end position="68"/>
    </location>
</feature>
<evidence type="ECO:0000313" key="3">
    <source>
        <dbReference type="Proteomes" id="UP000600918"/>
    </source>
</evidence>
<reference evidence="2" key="1">
    <citation type="journal article" date="2020" name="G3 (Bethesda)">
        <title>High-Quality Assemblies for Three Invasive Social Wasps from the &lt;i&gt;Vespula&lt;/i&gt; Genus.</title>
        <authorList>
            <person name="Harrop T.W.R."/>
            <person name="Guhlin J."/>
            <person name="McLaughlin G.M."/>
            <person name="Permina E."/>
            <person name="Stockwell P."/>
            <person name="Gilligan J."/>
            <person name="Le Lec M.F."/>
            <person name="Gruber M.A.M."/>
            <person name="Quinn O."/>
            <person name="Lovegrove M."/>
            <person name="Duncan E.J."/>
            <person name="Remnant E.J."/>
            <person name="Van Eeckhoven J."/>
            <person name="Graham B."/>
            <person name="Knapp R.A."/>
            <person name="Langford K.W."/>
            <person name="Kronenberg Z."/>
            <person name="Press M.O."/>
            <person name="Eacker S.M."/>
            <person name="Wilson-Rankin E.E."/>
            <person name="Purcell J."/>
            <person name="Lester P.J."/>
            <person name="Dearden P.K."/>
        </authorList>
    </citation>
    <scope>NUCLEOTIDE SEQUENCE</scope>
    <source>
        <strain evidence="2">Volc-1</strain>
    </source>
</reference>
<accession>A0A834P743</accession>
<feature type="compositionally biased region" description="Gly residues" evidence="1">
    <location>
        <begin position="49"/>
        <end position="60"/>
    </location>
</feature>
<dbReference type="EMBL" id="JACSDY010000003">
    <property type="protein sequence ID" value="KAF7431349.1"/>
    <property type="molecule type" value="Genomic_DNA"/>
</dbReference>
<dbReference type="Proteomes" id="UP000600918">
    <property type="component" value="Unassembled WGS sequence"/>
</dbReference>